<gene>
    <name evidence="2" type="ORF">DCF17_07295</name>
</gene>
<sequence>MEYFEFYDRDPGLQDIRIAFLNAVEDFHEKRDFTSNFLQVANELEISIRASCEEDSGEEGRAFTLNGQRIILLKSVRSAKRRVFTAWHELSHHLFEILSDGDFRAFLDDLTYGHPDWRNSCEEELCFESAALLLMPTHVVNSVTEENGFSPISVFVLSKKTGASYSAAMRRLIRRKSIDSHGVLMRPDGQVLDSFQYGGKRGKYCVGSGFKLESSHPLLSSPFHPLKTERFAASVPFKGGNRKWMSKCMAAVDQEEDRVVAFFVDDYPVDNKDQLSLF</sequence>
<name>A0A2W4WDH8_9CYAN</name>
<proteinExistence type="predicted"/>
<reference evidence="2 3" key="2">
    <citation type="submission" date="2018-06" db="EMBL/GenBank/DDBJ databases">
        <title>Metagenomic assembly of (sub)arctic Cyanobacteria and their associated microbiome from non-axenic cultures.</title>
        <authorList>
            <person name="Baurain D."/>
        </authorList>
    </citation>
    <scope>NUCLEOTIDE SEQUENCE [LARGE SCALE GENOMIC DNA]</scope>
    <source>
        <strain evidence="2">ULC041bin1</strain>
    </source>
</reference>
<dbReference type="Pfam" id="PF06114">
    <property type="entry name" value="Peptidase_M78"/>
    <property type="match status" value="1"/>
</dbReference>
<evidence type="ECO:0000313" key="3">
    <source>
        <dbReference type="Proteomes" id="UP000249081"/>
    </source>
</evidence>
<protein>
    <recommendedName>
        <fullName evidence="1">IrrE N-terminal-like domain-containing protein</fullName>
    </recommendedName>
</protein>
<evidence type="ECO:0000313" key="2">
    <source>
        <dbReference type="EMBL" id="PZO42946.1"/>
    </source>
</evidence>
<dbReference type="Gene3D" id="1.10.10.2910">
    <property type="match status" value="1"/>
</dbReference>
<dbReference type="AlphaFoldDB" id="A0A2W4WDH8"/>
<evidence type="ECO:0000259" key="1">
    <source>
        <dbReference type="Pfam" id="PF06114"/>
    </source>
</evidence>
<reference evidence="3" key="1">
    <citation type="submission" date="2018-04" db="EMBL/GenBank/DDBJ databases">
        <authorList>
            <person name="Cornet L."/>
        </authorList>
    </citation>
    <scope>NUCLEOTIDE SEQUENCE [LARGE SCALE GENOMIC DNA]</scope>
</reference>
<dbReference type="EMBL" id="QBMN01000037">
    <property type="protein sequence ID" value="PZO42946.1"/>
    <property type="molecule type" value="Genomic_DNA"/>
</dbReference>
<dbReference type="InterPro" id="IPR010359">
    <property type="entry name" value="IrrE_HExxH"/>
</dbReference>
<accession>A0A2W4WDH8</accession>
<dbReference type="Proteomes" id="UP000249081">
    <property type="component" value="Unassembled WGS sequence"/>
</dbReference>
<feature type="domain" description="IrrE N-terminal-like" evidence="1">
    <location>
        <begin position="59"/>
        <end position="172"/>
    </location>
</feature>
<organism evidence="2 3">
    <name type="scientific">Shackletoniella antarctica</name>
    <dbReference type="NCBI Taxonomy" id="268115"/>
    <lineage>
        <taxon>Bacteria</taxon>
        <taxon>Bacillati</taxon>
        <taxon>Cyanobacteriota</taxon>
        <taxon>Cyanophyceae</taxon>
        <taxon>Oculatellales</taxon>
        <taxon>Oculatellaceae</taxon>
        <taxon>Shackletoniella</taxon>
    </lineage>
</organism>
<comment type="caution">
    <text evidence="2">The sequence shown here is derived from an EMBL/GenBank/DDBJ whole genome shotgun (WGS) entry which is preliminary data.</text>
</comment>